<dbReference type="EMBL" id="QMQV01000110">
    <property type="protein sequence ID" value="RLE47718.1"/>
    <property type="molecule type" value="Genomic_DNA"/>
</dbReference>
<evidence type="ECO:0008006" key="3">
    <source>
        <dbReference type="Google" id="ProtNLM"/>
    </source>
</evidence>
<dbReference type="AlphaFoldDB" id="A0A497ELJ7"/>
<dbReference type="Gene3D" id="2.60.40.10">
    <property type="entry name" value="Immunoglobulins"/>
    <property type="match status" value="1"/>
</dbReference>
<evidence type="ECO:0000313" key="2">
    <source>
        <dbReference type="Proteomes" id="UP000278475"/>
    </source>
</evidence>
<dbReference type="Proteomes" id="UP000278475">
    <property type="component" value="Unassembled WGS sequence"/>
</dbReference>
<organism evidence="1 2">
    <name type="scientific">Thermoproteota archaeon</name>
    <dbReference type="NCBI Taxonomy" id="2056631"/>
    <lineage>
        <taxon>Archaea</taxon>
        <taxon>Thermoproteota</taxon>
    </lineage>
</organism>
<reference evidence="1 2" key="1">
    <citation type="submission" date="2018-06" db="EMBL/GenBank/DDBJ databases">
        <title>Extensive metabolic versatility and redundancy in microbially diverse, dynamic hydrothermal sediments.</title>
        <authorList>
            <person name="Dombrowski N."/>
            <person name="Teske A."/>
            <person name="Baker B.J."/>
        </authorList>
    </citation>
    <scope>NUCLEOTIDE SEQUENCE [LARGE SCALE GENOMIC DNA]</scope>
    <source>
        <strain evidence="1">B66_G16</strain>
    </source>
</reference>
<proteinExistence type="predicted"/>
<sequence>MSEQVKYLVSIPELGVSKAKSAEGWIEWKVTVKHKSGGIGPFDVTVTIYVNGASIGSRSGTIQSPGGSVSLPSINWTIPGAGTYSVKVVGTITDETTGLSGTGQVSLTVIVEEVTAPEIEIIIEVG</sequence>
<comment type="caution">
    <text evidence="1">The sequence shown here is derived from an EMBL/GenBank/DDBJ whole genome shotgun (WGS) entry which is preliminary data.</text>
</comment>
<accession>A0A497ELJ7</accession>
<dbReference type="InterPro" id="IPR013783">
    <property type="entry name" value="Ig-like_fold"/>
</dbReference>
<gene>
    <name evidence="1" type="ORF">DRJ31_08450</name>
</gene>
<protein>
    <recommendedName>
        <fullName evidence="3">CARDB domain-containing protein</fullName>
    </recommendedName>
</protein>
<name>A0A497ELJ7_9CREN</name>
<evidence type="ECO:0000313" key="1">
    <source>
        <dbReference type="EMBL" id="RLE47718.1"/>
    </source>
</evidence>